<reference evidence="1" key="1">
    <citation type="submission" date="2022-06" db="EMBL/GenBank/DDBJ databases">
        <title>Leptospira isolates from biofilms formed at urban environments.</title>
        <authorList>
            <person name="Ribeiro P.S."/>
            <person name="Sousa T."/>
            <person name="Carvalho N."/>
            <person name="Aburjaile F."/>
            <person name="Neves F."/>
            <person name="Oliveira D."/>
            <person name="Blanco L."/>
            <person name="Lima J."/>
            <person name="Costa F."/>
            <person name="Brenig B."/>
            <person name="Soares S."/>
            <person name="Ramos R."/>
            <person name="Goes-Neto A."/>
            <person name="Matiuzzi M."/>
            <person name="Azevedo V."/>
            <person name="Ristow P."/>
        </authorList>
    </citation>
    <scope>NUCLEOTIDE SEQUENCE</scope>
    <source>
        <strain evidence="1">VSF7</strain>
    </source>
</reference>
<dbReference type="RefSeq" id="WP_265356485.1">
    <property type="nucleotide sequence ID" value="NZ_JAMQPS010000008.1"/>
</dbReference>
<comment type="caution">
    <text evidence="1">The sequence shown here is derived from an EMBL/GenBank/DDBJ whole genome shotgun (WGS) entry which is preliminary data.</text>
</comment>
<gene>
    <name evidence="1" type="ORF">ND810_17940</name>
</gene>
<organism evidence="1 2">
    <name type="scientific">Leptospira levettii</name>
    <dbReference type="NCBI Taxonomy" id="2023178"/>
    <lineage>
        <taxon>Bacteria</taxon>
        <taxon>Pseudomonadati</taxon>
        <taxon>Spirochaetota</taxon>
        <taxon>Spirochaetia</taxon>
        <taxon>Leptospirales</taxon>
        <taxon>Leptospiraceae</taxon>
        <taxon>Leptospira</taxon>
    </lineage>
</organism>
<evidence type="ECO:0000313" key="2">
    <source>
        <dbReference type="Proteomes" id="UP001209694"/>
    </source>
</evidence>
<evidence type="ECO:0000313" key="1">
    <source>
        <dbReference type="EMBL" id="MCW7517053.1"/>
    </source>
</evidence>
<accession>A0AAW5VD99</accession>
<dbReference type="AlphaFoldDB" id="A0AAW5VD99"/>
<dbReference type="Proteomes" id="UP001209694">
    <property type="component" value="Unassembled WGS sequence"/>
</dbReference>
<protein>
    <submittedName>
        <fullName evidence="1">Uncharacterized protein</fullName>
    </submittedName>
</protein>
<sequence length="89" mass="10422">MNEENERLATKEEMEAMRRQMEEMMADPDFFPEDIEEEDPDEEDSLHMQLLIEHLDRLKNGEKASLQDIIASAPEPIEPNSFIKGLFEL</sequence>
<dbReference type="EMBL" id="JAMQQD010000009">
    <property type="protein sequence ID" value="MCW7517053.1"/>
    <property type="molecule type" value="Genomic_DNA"/>
</dbReference>
<name>A0AAW5VD99_9LEPT</name>
<proteinExistence type="predicted"/>